<evidence type="ECO:0000313" key="5">
    <source>
        <dbReference type="Proteomes" id="UP000008068"/>
    </source>
</evidence>
<accession>G0N6H3</accession>
<proteinExistence type="predicted"/>
<dbReference type="eggNOG" id="KOG4297">
    <property type="taxonomic scope" value="Eukaryota"/>
</dbReference>
<dbReference type="Proteomes" id="UP000008068">
    <property type="component" value="Unassembled WGS sequence"/>
</dbReference>
<dbReference type="EMBL" id="GL379844">
    <property type="protein sequence ID" value="EGT53907.1"/>
    <property type="molecule type" value="Genomic_DNA"/>
</dbReference>
<feature type="domain" description="C-type lectin" evidence="3">
    <location>
        <begin position="26"/>
        <end position="141"/>
    </location>
</feature>
<protein>
    <recommendedName>
        <fullName evidence="3">C-type lectin domain-containing protein</fullName>
    </recommendedName>
</protein>
<dbReference type="STRING" id="135651.G0N6H3"/>
<reference evidence="5" key="1">
    <citation type="submission" date="2011-07" db="EMBL/GenBank/DDBJ databases">
        <authorList>
            <consortium name="Caenorhabditis brenneri Sequencing and Analysis Consortium"/>
            <person name="Wilson R.K."/>
        </authorList>
    </citation>
    <scope>NUCLEOTIDE SEQUENCE [LARGE SCALE GENOMIC DNA]</scope>
    <source>
        <strain evidence="5">PB2801</strain>
    </source>
</reference>
<evidence type="ECO:0000256" key="2">
    <source>
        <dbReference type="SAM" id="SignalP"/>
    </source>
</evidence>
<dbReference type="CDD" id="cd00037">
    <property type="entry name" value="CLECT"/>
    <property type="match status" value="1"/>
</dbReference>
<name>G0N6H3_CAEBE</name>
<dbReference type="HOGENOM" id="CLU_057197_0_0_1"/>
<evidence type="ECO:0000313" key="4">
    <source>
        <dbReference type="EMBL" id="EGT53907.1"/>
    </source>
</evidence>
<keyword evidence="2" id="KW-0732">Signal</keyword>
<keyword evidence="5" id="KW-1185">Reference proteome</keyword>
<dbReference type="AlphaFoldDB" id="G0N6H3"/>
<dbReference type="FunCoup" id="G0N6H3">
    <property type="interactions" value="15"/>
</dbReference>
<feature type="region of interest" description="Disordered" evidence="1">
    <location>
        <begin position="213"/>
        <end position="234"/>
    </location>
</feature>
<dbReference type="InterPro" id="IPR001304">
    <property type="entry name" value="C-type_lectin-like"/>
</dbReference>
<organism evidence="5">
    <name type="scientific">Caenorhabditis brenneri</name>
    <name type="common">Nematode worm</name>
    <dbReference type="NCBI Taxonomy" id="135651"/>
    <lineage>
        <taxon>Eukaryota</taxon>
        <taxon>Metazoa</taxon>
        <taxon>Ecdysozoa</taxon>
        <taxon>Nematoda</taxon>
        <taxon>Chromadorea</taxon>
        <taxon>Rhabditida</taxon>
        <taxon>Rhabditina</taxon>
        <taxon>Rhabditomorpha</taxon>
        <taxon>Rhabditoidea</taxon>
        <taxon>Rhabditidae</taxon>
        <taxon>Peloderinae</taxon>
        <taxon>Caenorhabditis</taxon>
    </lineage>
</organism>
<dbReference type="PANTHER" id="PTHR23062">
    <property type="entry name" value="HYPOTHETICAL PROTEIN C.ELEGANS"/>
    <property type="match status" value="1"/>
</dbReference>
<evidence type="ECO:0000256" key="1">
    <source>
        <dbReference type="SAM" id="MobiDB-lite"/>
    </source>
</evidence>
<dbReference type="Pfam" id="PF00059">
    <property type="entry name" value="Lectin_C"/>
    <property type="match status" value="1"/>
</dbReference>
<feature type="chain" id="PRO_5003404728" description="C-type lectin domain-containing protein" evidence="2">
    <location>
        <begin position="17"/>
        <end position="290"/>
    </location>
</feature>
<dbReference type="InParanoid" id="G0N6H3"/>
<dbReference type="InterPro" id="IPR016186">
    <property type="entry name" value="C-type_lectin-like/link_sf"/>
</dbReference>
<dbReference type="SUPFAM" id="SSF56436">
    <property type="entry name" value="C-type lectin-like"/>
    <property type="match status" value="1"/>
</dbReference>
<feature type="signal peptide" evidence="2">
    <location>
        <begin position="1"/>
        <end position="16"/>
    </location>
</feature>
<dbReference type="InterPro" id="IPR016187">
    <property type="entry name" value="CTDL_fold"/>
</dbReference>
<dbReference type="SMART" id="SM00034">
    <property type="entry name" value="CLECT"/>
    <property type="match status" value="1"/>
</dbReference>
<gene>
    <name evidence="4" type="ORF">CAEBREN_07604</name>
</gene>
<dbReference type="OrthoDB" id="5867457at2759"/>
<sequence>MYTLVLLFTLFQNALGQCVLGDDAYVGGLCYTASTYKATYSEAEFTCNGKAQSLAIIRNTAQANVLATLVNKITKEPNGLFWIGLKRKTMGSRWQWEDGTPFSWSNFDSNYLQNNLYVAESTMNGKWRTLDGEESHYFVCSYDPNLVNPTTSQSETTYYPSGSTDYPYETTPYPYTDSTYYPGETTSYVYPDGTTSYEDPGTTSYVFETTSYEDPGTTSYADPGTTSYEDPGTTSYVYETTDYPDYDSTVPDVDDSTPNPFDSTTDFPRLKKQLNKLPEGIKQLLRKYNF</sequence>
<dbReference type="PROSITE" id="PS50041">
    <property type="entry name" value="C_TYPE_LECTIN_2"/>
    <property type="match status" value="1"/>
</dbReference>
<dbReference type="OMA" id="DYPWGTT"/>
<dbReference type="PANTHER" id="PTHR23062:SF4">
    <property type="entry name" value="C-TYPE LECTIN DOMAIN-CONTAINING PROTEIN"/>
    <property type="match status" value="1"/>
</dbReference>
<dbReference type="Gene3D" id="3.10.100.10">
    <property type="entry name" value="Mannose-Binding Protein A, subunit A"/>
    <property type="match status" value="1"/>
</dbReference>
<evidence type="ECO:0000259" key="3">
    <source>
        <dbReference type="PROSITE" id="PS50041"/>
    </source>
</evidence>
<dbReference type="GO" id="GO:0045087">
    <property type="term" value="P:innate immune response"/>
    <property type="evidence" value="ECO:0007669"/>
    <property type="project" value="TreeGrafter"/>
</dbReference>